<evidence type="ECO:0000256" key="4">
    <source>
        <dbReference type="SAM" id="MobiDB-lite"/>
    </source>
</evidence>
<dbReference type="SUPFAM" id="SSF51905">
    <property type="entry name" value="FAD/NAD(P)-binding domain"/>
    <property type="match status" value="1"/>
</dbReference>
<dbReference type="PANTHER" id="PTHR48105">
    <property type="entry name" value="THIOREDOXIN REDUCTASE 1-RELATED-RELATED"/>
    <property type="match status" value="1"/>
</dbReference>
<reference evidence="7" key="1">
    <citation type="submission" date="2022-12" db="EMBL/GenBank/DDBJ databases">
        <authorList>
            <person name="Petersen C."/>
        </authorList>
    </citation>
    <scope>NUCLEOTIDE SEQUENCE</scope>
    <source>
        <strain evidence="7">IBT 15544</strain>
    </source>
</reference>
<dbReference type="Pfam" id="PF07992">
    <property type="entry name" value="Pyr_redox_2"/>
    <property type="match status" value="1"/>
</dbReference>
<accession>A0A9W9JIP2</accession>
<sequence length="387" mass="43009">MFMKTAFFSLLALTAAVSVPQTDYDVIVVGGGPAGLSALSGVSRVRRTALLFDNQKYRNAPTREMHDVIGNDGTPPAVFRGLAREQISKYDTAHFKNVTVESIVPLDGDFSSFAVTDDTGEKYTARKIVLGTGLHDLLPPTPGLREAFGKGIFWCPWCDGYEHRDQPFGIVATLDNVLGAVLEIHTLNSDIIAFTNGTRNPEYEAKATAKSQDWEKQLKAWNVTIDNRMISSFQRIQDGAKHRDDKEDKQYDKFLIHFTEGKPVERNAFLVDYLTNQTSTLPYQMGLEMVDGKIKVASSMRTNETGVFGIGDANSDGATNVPHAMFSGKRAAVYIHVEMSREESKSKISKREGEISRRELEEEANNAIGDNLDREWERAQIQGSFQG</sequence>
<protein>
    <recommendedName>
        <fullName evidence="6">FAD/NAD(P)-binding domain-containing protein</fullName>
    </recommendedName>
</protein>
<organism evidence="7 8">
    <name type="scientific">Penicillium cinerascens</name>
    <dbReference type="NCBI Taxonomy" id="70096"/>
    <lineage>
        <taxon>Eukaryota</taxon>
        <taxon>Fungi</taxon>
        <taxon>Dikarya</taxon>
        <taxon>Ascomycota</taxon>
        <taxon>Pezizomycotina</taxon>
        <taxon>Eurotiomycetes</taxon>
        <taxon>Eurotiomycetidae</taxon>
        <taxon>Eurotiales</taxon>
        <taxon>Aspergillaceae</taxon>
        <taxon>Penicillium</taxon>
    </lineage>
</organism>
<dbReference type="GeneID" id="83182787"/>
<dbReference type="PRINTS" id="PR00368">
    <property type="entry name" value="FADPNR"/>
</dbReference>
<comment type="caution">
    <text evidence="7">The sequence shown here is derived from an EMBL/GenBank/DDBJ whole genome shotgun (WGS) entry which is preliminary data.</text>
</comment>
<keyword evidence="3" id="KW-0560">Oxidoreductase</keyword>
<dbReference type="OrthoDB" id="4570620at2759"/>
<proteinExistence type="inferred from homology"/>
<dbReference type="InterPro" id="IPR023753">
    <property type="entry name" value="FAD/NAD-binding_dom"/>
</dbReference>
<gene>
    <name evidence="7" type="ORF">N7498_008424</name>
</gene>
<keyword evidence="2" id="KW-0285">Flavoprotein</keyword>
<feature type="compositionally biased region" description="Basic and acidic residues" evidence="4">
    <location>
        <begin position="343"/>
        <end position="360"/>
    </location>
</feature>
<evidence type="ECO:0000256" key="3">
    <source>
        <dbReference type="ARBA" id="ARBA00023002"/>
    </source>
</evidence>
<dbReference type="InterPro" id="IPR050097">
    <property type="entry name" value="Ferredoxin-NADP_redctase_2"/>
</dbReference>
<dbReference type="PRINTS" id="PR00469">
    <property type="entry name" value="PNDRDTASEII"/>
</dbReference>
<reference evidence="7" key="2">
    <citation type="journal article" date="2023" name="IMA Fungus">
        <title>Comparative genomic study of the Penicillium genus elucidates a diverse pangenome and 15 lateral gene transfer events.</title>
        <authorList>
            <person name="Petersen C."/>
            <person name="Sorensen T."/>
            <person name="Nielsen M.R."/>
            <person name="Sondergaard T.E."/>
            <person name="Sorensen J.L."/>
            <person name="Fitzpatrick D.A."/>
            <person name="Frisvad J.C."/>
            <person name="Nielsen K.L."/>
        </authorList>
    </citation>
    <scope>NUCLEOTIDE SEQUENCE</scope>
    <source>
        <strain evidence="7">IBT 15544</strain>
    </source>
</reference>
<comment type="similarity">
    <text evidence="1">Belongs to the class-II pyridine nucleotide-disulfide oxidoreductase family.</text>
</comment>
<feature type="region of interest" description="Disordered" evidence="4">
    <location>
        <begin position="343"/>
        <end position="368"/>
    </location>
</feature>
<evidence type="ECO:0000313" key="7">
    <source>
        <dbReference type="EMBL" id="KAJ5194986.1"/>
    </source>
</evidence>
<evidence type="ECO:0000256" key="1">
    <source>
        <dbReference type="ARBA" id="ARBA00009333"/>
    </source>
</evidence>
<dbReference type="GO" id="GO:0097237">
    <property type="term" value="P:cellular response to toxic substance"/>
    <property type="evidence" value="ECO:0007669"/>
    <property type="project" value="UniProtKB-ARBA"/>
</dbReference>
<dbReference type="Proteomes" id="UP001150904">
    <property type="component" value="Unassembled WGS sequence"/>
</dbReference>
<feature type="chain" id="PRO_5040764071" description="FAD/NAD(P)-binding domain-containing protein" evidence="5">
    <location>
        <begin position="17"/>
        <end position="387"/>
    </location>
</feature>
<dbReference type="RefSeq" id="XP_058305474.1">
    <property type="nucleotide sequence ID" value="XM_058455486.1"/>
</dbReference>
<evidence type="ECO:0000256" key="5">
    <source>
        <dbReference type="SAM" id="SignalP"/>
    </source>
</evidence>
<dbReference type="Gene3D" id="3.50.50.60">
    <property type="entry name" value="FAD/NAD(P)-binding domain"/>
    <property type="match status" value="2"/>
</dbReference>
<dbReference type="InterPro" id="IPR036188">
    <property type="entry name" value="FAD/NAD-bd_sf"/>
</dbReference>
<feature type="signal peptide" evidence="5">
    <location>
        <begin position="1"/>
        <end position="16"/>
    </location>
</feature>
<dbReference type="GO" id="GO:0016491">
    <property type="term" value="F:oxidoreductase activity"/>
    <property type="evidence" value="ECO:0007669"/>
    <property type="project" value="UniProtKB-KW"/>
</dbReference>
<feature type="domain" description="FAD/NAD(P)-binding" evidence="6">
    <location>
        <begin position="24"/>
        <end position="167"/>
    </location>
</feature>
<evidence type="ECO:0000259" key="6">
    <source>
        <dbReference type="Pfam" id="PF07992"/>
    </source>
</evidence>
<evidence type="ECO:0000313" key="8">
    <source>
        <dbReference type="Proteomes" id="UP001150904"/>
    </source>
</evidence>
<dbReference type="EMBL" id="JAPQKR010000015">
    <property type="protein sequence ID" value="KAJ5194986.1"/>
    <property type="molecule type" value="Genomic_DNA"/>
</dbReference>
<dbReference type="AlphaFoldDB" id="A0A9W9JIP2"/>
<evidence type="ECO:0000256" key="2">
    <source>
        <dbReference type="ARBA" id="ARBA00022630"/>
    </source>
</evidence>
<name>A0A9W9JIP2_9EURO</name>
<keyword evidence="5" id="KW-0732">Signal</keyword>
<keyword evidence="8" id="KW-1185">Reference proteome</keyword>